<dbReference type="InterPro" id="IPR006442">
    <property type="entry name" value="Antitoxin_Phd/YefM"/>
</dbReference>
<evidence type="ECO:0000313" key="3">
    <source>
        <dbReference type="EMBL" id="ACY90673.1"/>
    </source>
</evidence>
<keyword evidence="4" id="KW-1185">Reference proteome</keyword>
<dbReference type="EMBL" id="CP001363">
    <property type="protein sequence ID" value="ACY90673.1"/>
    <property type="molecule type" value="Genomic_DNA"/>
</dbReference>
<name>A0A0F6B825_SALT1</name>
<dbReference type="KEGG" id="seo:STM14_4285"/>
<proteinExistence type="inferred from homology"/>
<organism evidence="3 4">
    <name type="scientific">Salmonella typhimurium (strain 14028s / SGSC 2262)</name>
    <dbReference type="NCBI Taxonomy" id="588858"/>
    <lineage>
        <taxon>Bacteria</taxon>
        <taxon>Pseudomonadati</taxon>
        <taxon>Pseudomonadota</taxon>
        <taxon>Gammaproteobacteria</taxon>
        <taxon>Enterobacterales</taxon>
        <taxon>Enterobacteriaceae</taxon>
        <taxon>Salmonella</taxon>
    </lineage>
</organism>
<dbReference type="BioCyc" id="SENT588858:STM14_RS18850-MONOMER"/>
<evidence type="ECO:0000256" key="2">
    <source>
        <dbReference type="RuleBase" id="RU362080"/>
    </source>
</evidence>
<accession>A0A0F6B825</accession>
<dbReference type="Proteomes" id="UP000002695">
    <property type="component" value="Chromosome"/>
</dbReference>
<dbReference type="NCBIfam" id="TIGR01552">
    <property type="entry name" value="phd_fam"/>
    <property type="match status" value="1"/>
</dbReference>
<reference evidence="3 4" key="1">
    <citation type="journal article" date="2010" name="J. Bacteriol.">
        <title>Short-term signatures of evolutionary change in the Salmonella enterica serovar typhimurium 14028 genome.</title>
        <authorList>
            <person name="Jarvik T."/>
            <person name="Smillie C."/>
            <person name="Groisman E.A."/>
            <person name="Ochman H."/>
        </authorList>
    </citation>
    <scope>NUCLEOTIDE SEQUENCE [LARGE SCALE GENOMIC DNA]</scope>
    <source>
        <strain evidence="4">14028s / SGSC 2262</strain>
    </source>
</reference>
<dbReference type="PANTHER" id="PTHR33713:SF6">
    <property type="entry name" value="ANTITOXIN YEFM"/>
    <property type="match status" value="1"/>
</dbReference>
<comment type="similarity">
    <text evidence="1 2">Belongs to the phD/YefM antitoxin family.</text>
</comment>
<dbReference type="InterPro" id="IPR036165">
    <property type="entry name" value="YefM-like_sf"/>
</dbReference>
<dbReference type="PATRIC" id="fig|588858.6.peg.3915"/>
<dbReference type="SUPFAM" id="SSF143120">
    <property type="entry name" value="YefM-like"/>
    <property type="match status" value="1"/>
</dbReference>
<sequence>MFMRTVNYSEARQNLAEVLESAVTGGPVTITRRGHKSAVIISAEEFERYQTARMDDEFAAIMAVHGNELRELADK</sequence>
<dbReference type="HOGENOM" id="CLU_193635_0_0_6"/>
<evidence type="ECO:0000313" key="4">
    <source>
        <dbReference type="Proteomes" id="UP000002695"/>
    </source>
</evidence>
<dbReference type="InterPro" id="IPR051405">
    <property type="entry name" value="phD/YefM_antitoxin"/>
</dbReference>
<dbReference type="PANTHER" id="PTHR33713">
    <property type="entry name" value="ANTITOXIN YAFN-RELATED"/>
    <property type="match status" value="1"/>
</dbReference>
<dbReference type="AlphaFoldDB" id="A0A0F6B825"/>
<comment type="function">
    <text evidence="2">Antitoxin component of a type II toxin-antitoxin (TA) system.</text>
</comment>
<dbReference type="Gene3D" id="3.40.1620.10">
    <property type="entry name" value="YefM-like domain"/>
    <property type="match status" value="1"/>
</dbReference>
<gene>
    <name evidence="3" type="primary">yhhV</name>
    <name evidence="3" type="ordered locus">STM14_4285</name>
</gene>
<evidence type="ECO:0000256" key="1">
    <source>
        <dbReference type="ARBA" id="ARBA00009981"/>
    </source>
</evidence>
<dbReference type="SMR" id="A0A0F6B825"/>
<dbReference type="FunFam" id="3.40.1620.10:FF:000003">
    <property type="entry name" value="Antitoxin"/>
    <property type="match status" value="1"/>
</dbReference>
<protein>
    <recommendedName>
        <fullName evidence="2">Antitoxin</fullName>
    </recommendedName>
</protein>
<dbReference type="Pfam" id="PF02604">
    <property type="entry name" value="PhdYeFM_antitox"/>
    <property type="match status" value="1"/>
</dbReference>